<dbReference type="Proteomes" id="UP000001351">
    <property type="component" value="Chromosome"/>
</dbReference>
<evidence type="ECO:0000313" key="2">
    <source>
        <dbReference type="EMBL" id="ADO75588.1"/>
    </source>
</evidence>
<feature type="domain" description="Transposase IS66 central" evidence="1">
    <location>
        <begin position="8"/>
        <end position="52"/>
    </location>
</feature>
<dbReference type="AlphaFoldDB" id="E3FNB5"/>
<evidence type="ECO:0000313" key="3">
    <source>
        <dbReference type="Proteomes" id="UP000001351"/>
    </source>
</evidence>
<protein>
    <submittedName>
        <fullName evidence="2">Transposase (IS66)</fullName>
    </submittedName>
</protein>
<evidence type="ECO:0000259" key="1">
    <source>
        <dbReference type="Pfam" id="PF03050"/>
    </source>
</evidence>
<dbReference type="KEGG" id="sur:STAUR_7833"/>
<dbReference type="Pfam" id="PF03050">
    <property type="entry name" value="DDE_Tnp_IS66"/>
    <property type="match status" value="1"/>
</dbReference>
<organism evidence="2 3">
    <name type="scientific">Stigmatella aurantiaca (strain DW4/3-1)</name>
    <dbReference type="NCBI Taxonomy" id="378806"/>
    <lineage>
        <taxon>Bacteria</taxon>
        <taxon>Pseudomonadati</taxon>
        <taxon>Myxococcota</taxon>
        <taxon>Myxococcia</taxon>
        <taxon>Myxococcales</taxon>
        <taxon>Cystobacterineae</taxon>
        <taxon>Archangiaceae</taxon>
        <taxon>Stigmatella</taxon>
    </lineage>
</organism>
<accession>E3FNB5</accession>
<dbReference type="InterPro" id="IPR004291">
    <property type="entry name" value="Transposase_IS66_central"/>
</dbReference>
<proteinExistence type="predicted"/>
<reference evidence="2 3" key="1">
    <citation type="journal article" date="2011" name="Mol. Biol. Evol.">
        <title>Comparative genomic analysis of fruiting body formation in Myxococcales.</title>
        <authorList>
            <person name="Huntley S."/>
            <person name="Hamann N."/>
            <person name="Wegener-Feldbrugge S."/>
            <person name="Treuner-Lange A."/>
            <person name="Kube M."/>
            <person name="Reinhardt R."/>
            <person name="Klages S."/>
            <person name="Muller R."/>
            <person name="Ronning C.M."/>
            <person name="Nierman W.C."/>
            <person name="Sogaard-Andersen L."/>
        </authorList>
    </citation>
    <scope>NUCLEOTIDE SEQUENCE [LARGE SCALE GENOMIC DNA]</scope>
    <source>
        <strain evidence="2 3">DW4/3-1</strain>
    </source>
</reference>
<dbReference type="HOGENOM" id="CLU_2994533_0_0_7"/>
<sequence length="57" mass="6496">MDGGYRAGRLLGEAFTGCIVTGRWSGYQWYDAGLRQVCWAHLTRDFEAVREAAWARN</sequence>
<name>E3FNB5_STIAD</name>
<dbReference type="EMBL" id="CP002271">
    <property type="protein sequence ID" value="ADO75588.1"/>
    <property type="molecule type" value="Genomic_DNA"/>
</dbReference>
<gene>
    <name evidence="2" type="ordered locus">STAUR_7833</name>
</gene>
<keyword evidence="3" id="KW-1185">Reference proteome</keyword>